<dbReference type="PATRIC" id="fig|579748.3.peg.2308"/>
<reference evidence="1 2" key="1">
    <citation type="journal article" date="2015" name="BMC Genomics">
        <title>Genome mining reveals unlocked bioactive potential of marine Gram-negative bacteria.</title>
        <authorList>
            <person name="Machado H."/>
            <person name="Sonnenschein E.C."/>
            <person name="Melchiorsen J."/>
            <person name="Gram L."/>
        </authorList>
    </citation>
    <scope>NUCLEOTIDE SEQUENCE [LARGE SCALE GENOMIC DNA]</scope>
    <source>
        <strain evidence="1 2">S2757</strain>
    </source>
</reference>
<dbReference type="AlphaFoldDB" id="A0A0F4NI12"/>
<dbReference type="Pfam" id="PF06243">
    <property type="entry name" value="PaaB"/>
    <property type="match status" value="1"/>
</dbReference>
<dbReference type="OrthoDB" id="8593533at2"/>
<dbReference type="STRING" id="579748.TW81_11195"/>
<dbReference type="Proteomes" id="UP000033673">
    <property type="component" value="Unassembled WGS sequence"/>
</dbReference>
<dbReference type="InterPro" id="IPR009359">
    <property type="entry name" value="PaaB"/>
</dbReference>
<proteinExistence type="predicted"/>
<accession>A0A0F4NI12</accession>
<dbReference type="PIRSF" id="PIRSF030200">
    <property type="entry name" value="PaaB"/>
    <property type="match status" value="1"/>
</dbReference>
<protein>
    <submittedName>
        <fullName evidence="1">Phenylacetate-CoA oxygenase</fullName>
    </submittedName>
</protein>
<sequence length="95" mass="10632">MSSINWPLYEVFVRSKQGLDHKHVGSVRAADGKMALEGARDLYTRRSEGCSIWVVESSQITASQPSESGPLFDPAEDKVYRHASHYTIPADIKHM</sequence>
<dbReference type="EMBL" id="JXXV01000018">
    <property type="protein sequence ID" value="KJY82780.1"/>
    <property type="molecule type" value="Genomic_DNA"/>
</dbReference>
<dbReference type="Gene3D" id="3.10.20.520">
    <property type="entry name" value="Phenylacetic acid degradation B"/>
    <property type="match status" value="1"/>
</dbReference>
<gene>
    <name evidence="1" type="primary">paaB</name>
    <name evidence="1" type="ORF">TW81_11195</name>
</gene>
<organism evidence="1 2">
    <name type="scientific">Vibrio galatheae</name>
    <dbReference type="NCBI Taxonomy" id="579748"/>
    <lineage>
        <taxon>Bacteria</taxon>
        <taxon>Pseudomonadati</taxon>
        <taxon>Pseudomonadota</taxon>
        <taxon>Gammaproteobacteria</taxon>
        <taxon>Vibrionales</taxon>
        <taxon>Vibrionaceae</taxon>
        <taxon>Vibrio</taxon>
    </lineage>
</organism>
<dbReference type="RefSeq" id="WP_045955805.1">
    <property type="nucleotide sequence ID" value="NZ_JXXV01000018.1"/>
</dbReference>
<evidence type="ECO:0000313" key="1">
    <source>
        <dbReference type="EMBL" id="KJY82780.1"/>
    </source>
</evidence>
<evidence type="ECO:0000313" key="2">
    <source>
        <dbReference type="Proteomes" id="UP000033673"/>
    </source>
</evidence>
<dbReference type="InterPro" id="IPR038693">
    <property type="entry name" value="PaaB_sf"/>
</dbReference>
<dbReference type="NCBIfam" id="TIGR02157">
    <property type="entry name" value="PA_CoA_Oxy2"/>
    <property type="match status" value="1"/>
</dbReference>
<name>A0A0F4NI12_9VIBR</name>
<keyword evidence="2" id="KW-1185">Reference proteome</keyword>
<comment type="caution">
    <text evidence="1">The sequence shown here is derived from an EMBL/GenBank/DDBJ whole genome shotgun (WGS) entry which is preliminary data.</text>
</comment>